<dbReference type="GeneID" id="8243549"/>
<dbReference type="Gene3D" id="3.90.70.80">
    <property type="match status" value="1"/>
</dbReference>
<keyword evidence="3" id="KW-0788">Thiol protease</keyword>
<evidence type="ECO:0000313" key="5">
    <source>
        <dbReference type="EMBL" id="ACO63895.1"/>
    </source>
</evidence>
<dbReference type="GO" id="GO:0030968">
    <property type="term" value="P:endoplasmic reticulum unfolded protein response"/>
    <property type="evidence" value="ECO:0007669"/>
    <property type="project" value="TreeGrafter"/>
</dbReference>
<dbReference type="eggNOG" id="KOG2606">
    <property type="taxonomic scope" value="Eukaryota"/>
</dbReference>
<dbReference type="RefSeq" id="XP_002502637.1">
    <property type="nucleotide sequence ID" value="XM_002502591.1"/>
</dbReference>
<keyword evidence="3" id="KW-0833">Ubl conjugation pathway</keyword>
<protein>
    <recommendedName>
        <fullName evidence="3">Ubiquitin thioesterase OTU</fullName>
        <ecNumber evidence="3">3.4.19.12</ecNumber>
    </recommendedName>
</protein>
<comment type="function">
    <text evidence="3">Hydrolase that can remove conjugated ubiquitin from proteins and may therefore play an important regulatory role at the level of protein turnover by preventing degradation.</text>
</comment>
<dbReference type="GO" id="GO:0005634">
    <property type="term" value="C:nucleus"/>
    <property type="evidence" value="ECO:0007669"/>
    <property type="project" value="TreeGrafter"/>
</dbReference>
<feature type="non-terminal residue" evidence="5">
    <location>
        <position position="1"/>
    </location>
</feature>
<organism evidence="5 6">
    <name type="scientific">Micromonas commoda (strain RCC299 / NOUM17 / CCMP2709)</name>
    <name type="common">Picoplanktonic green alga</name>
    <dbReference type="NCBI Taxonomy" id="296587"/>
    <lineage>
        <taxon>Eukaryota</taxon>
        <taxon>Viridiplantae</taxon>
        <taxon>Chlorophyta</taxon>
        <taxon>Mamiellophyceae</taxon>
        <taxon>Mamiellales</taxon>
        <taxon>Mamiellaceae</taxon>
        <taxon>Micromonas</taxon>
    </lineage>
</organism>
<dbReference type="OrthoDB" id="409956at2759"/>
<evidence type="ECO:0000256" key="2">
    <source>
        <dbReference type="ARBA" id="ARBA00022801"/>
    </source>
</evidence>
<keyword evidence="3" id="KW-0645">Protease</keyword>
<evidence type="ECO:0000256" key="3">
    <source>
        <dbReference type="RuleBase" id="RU367104"/>
    </source>
</evidence>
<comment type="catalytic activity">
    <reaction evidence="1 3">
        <text>Thiol-dependent hydrolysis of ester, thioester, amide, peptide and isopeptide bonds formed by the C-terminal Gly of ubiquitin (a 76-residue protein attached to proteins as an intracellular targeting signal).</text>
        <dbReference type="EC" id="3.4.19.12"/>
    </reaction>
</comment>
<proteinExistence type="predicted"/>
<dbReference type="FunCoup" id="C1E700">
    <property type="interactions" value="608"/>
</dbReference>
<evidence type="ECO:0000259" key="4">
    <source>
        <dbReference type="PROSITE" id="PS50802"/>
    </source>
</evidence>
<sequence length="161" mass="18114">KVEYFGVVRVRGDGRCMFRAMAVGLAHITNKMLTSSSEEHEADQLRLAVAESMCRTAEKRRKFQDAETAISFEMPMATYCKRILQPTFWGGEPELLVLCHLLRRPIVVYLPAAKVRSAGTNNGFVAIQTYGGEYAVSKKTGKERKPVRLLFNGDNHYDALI</sequence>
<evidence type="ECO:0000256" key="1">
    <source>
        <dbReference type="ARBA" id="ARBA00000707"/>
    </source>
</evidence>
<dbReference type="InterPro" id="IPR038765">
    <property type="entry name" value="Papain-like_cys_pep_sf"/>
</dbReference>
<dbReference type="SUPFAM" id="SSF54001">
    <property type="entry name" value="Cysteine proteinases"/>
    <property type="match status" value="1"/>
</dbReference>
<dbReference type="KEGG" id="mis:MICPUN_72712"/>
<keyword evidence="2 3" id="KW-0378">Hydrolase</keyword>
<name>C1E700_MICCC</name>
<dbReference type="GO" id="GO:0036503">
    <property type="term" value="P:ERAD pathway"/>
    <property type="evidence" value="ECO:0007669"/>
    <property type="project" value="TreeGrafter"/>
</dbReference>
<keyword evidence="6" id="KW-1185">Reference proteome</keyword>
<dbReference type="GO" id="GO:0004843">
    <property type="term" value="F:cysteine-type deubiquitinase activity"/>
    <property type="evidence" value="ECO:0007669"/>
    <property type="project" value="UniProtKB-UniRule"/>
</dbReference>
<dbReference type="GO" id="GO:0016579">
    <property type="term" value="P:protein deubiquitination"/>
    <property type="evidence" value="ECO:0007669"/>
    <property type="project" value="TreeGrafter"/>
</dbReference>
<feature type="domain" description="OTU" evidence="4">
    <location>
        <begin position="5"/>
        <end position="161"/>
    </location>
</feature>
<dbReference type="AlphaFoldDB" id="C1E700"/>
<dbReference type="Proteomes" id="UP000002009">
    <property type="component" value="Chromosome 5"/>
</dbReference>
<accession>C1E700</accession>
<reference evidence="5 6" key="1">
    <citation type="journal article" date="2009" name="Science">
        <title>Green evolution and dynamic adaptations revealed by genomes of the marine picoeukaryotes Micromonas.</title>
        <authorList>
            <person name="Worden A.Z."/>
            <person name="Lee J.H."/>
            <person name="Mock T."/>
            <person name="Rouze P."/>
            <person name="Simmons M.P."/>
            <person name="Aerts A.L."/>
            <person name="Allen A.E."/>
            <person name="Cuvelier M.L."/>
            <person name="Derelle E."/>
            <person name="Everett M.V."/>
            <person name="Foulon E."/>
            <person name="Grimwood J."/>
            <person name="Gundlach H."/>
            <person name="Henrissat B."/>
            <person name="Napoli C."/>
            <person name="McDonald S.M."/>
            <person name="Parker M.S."/>
            <person name="Rombauts S."/>
            <person name="Salamov A."/>
            <person name="Von Dassow P."/>
            <person name="Badger J.H."/>
            <person name="Coutinho P.M."/>
            <person name="Demir E."/>
            <person name="Dubchak I."/>
            <person name="Gentemann C."/>
            <person name="Eikrem W."/>
            <person name="Gready J.E."/>
            <person name="John U."/>
            <person name="Lanier W."/>
            <person name="Lindquist E.A."/>
            <person name="Lucas S."/>
            <person name="Mayer K.F."/>
            <person name="Moreau H."/>
            <person name="Not F."/>
            <person name="Otillar R."/>
            <person name="Panaud O."/>
            <person name="Pangilinan J."/>
            <person name="Paulsen I."/>
            <person name="Piegu B."/>
            <person name="Poliakov A."/>
            <person name="Robbens S."/>
            <person name="Schmutz J."/>
            <person name="Toulza E."/>
            <person name="Wyss T."/>
            <person name="Zelensky A."/>
            <person name="Zhou K."/>
            <person name="Armbrust E.V."/>
            <person name="Bhattacharya D."/>
            <person name="Goodenough U.W."/>
            <person name="Van de Peer Y."/>
            <person name="Grigoriev I.V."/>
        </authorList>
    </citation>
    <scope>NUCLEOTIDE SEQUENCE [LARGE SCALE GENOMIC DNA]</scope>
    <source>
        <strain evidence="6">RCC299 / NOUM17</strain>
    </source>
</reference>
<dbReference type="FunFam" id="3.90.70.80:FF:000019">
    <property type="entry name" value="Cysteine proteinases superfamily protein"/>
    <property type="match status" value="1"/>
</dbReference>
<dbReference type="PANTHER" id="PTHR13312">
    <property type="entry name" value="HIV-INDUCED PROTEIN-7-LIKE PROTEASE"/>
    <property type="match status" value="1"/>
</dbReference>
<dbReference type="STRING" id="296587.C1E700"/>
<dbReference type="InParanoid" id="C1E700"/>
<keyword evidence="3" id="KW-0963">Cytoplasm</keyword>
<comment type="subcellular location">
    <subcellularLocation>
        <location evidence="3">Cytoplasm</location>
    </subcellularLocation>
</comment>
<dbReference type="GO" id="GO:0005829">
    <property type="term" value="C:cytosol"/>
    <property type="evidence" value="ECO:0007669"/>
    <property type="project" value="TreeGrafter"/>
</dbReference>
<dbReference type="EMBL" id="CP001326">
    <property type="protein sequence ID" value="ACO63895.1"/>
    <property type="molecule type" value="Genomic_DNA"/>
</dbReference>
<dbReference type="EC" id="3.4.19.12" evidence="3"/>
<dbReference type="Pfam" id="PF02338">
    <property type="entry name" value="OTU"/>
    <property type="match status" value="1"/>
</dbReference>
<dbReference type="PANTHER" id="PTHR13312:SF3">
    <property type="entry name" value="OVARIAN TUMOR DOMAIN-CONTAINING DEUBIQUITINATING ENZYME 3"/>
    <property type="match status" value="1"/>
</dbReference>
<gene>
    <name evidence="5" type="ORF">MICPUN_72712</name>
</gene>
<dbReference type="PROSITE" id="PS50802">
    <property type="entry name" value="OTU"/>
    <property type="match status" value="1"/>
</dbReference>
<evidence type="ECO:0000313" key="6">
    <source>
        <dbReference type="Proteomes" id="UP000002009"/>
    </source>
</evidence>
<dbReference type="OMA" id="EVICDND"/>
<dbReference type="InterPro" id="IPR003323">
    <property type="entry name" value="OTU_dom"/>
</dbReference>